<proteinExistence type="predicted"/>
<keyword evidence="1" id="KW-0472">Membrane</keyword>
<evidence type="ECO:0000313" key="2">
    <source>
        <dbReference type="EMBL" id="MFC1399750.1"/>
    </source>
</evidence>
<comment type="caution">
    <text evidence="2">The sequence shown here is derived from an EMBL/GenBank/DDBJ whole genome shotgun (WGS) entry which is preliminary data.</text>
</comment>
<name>A0ABV6UE68_9ACTN</name>
<dbReference type="RefSeq" id="WP_051726101.1">
    <property type="nucleotide sequence ID" value="NZ_JBHEZZ010000001.1"/>
</dbReference>
<keyword evidence="1" id="KW-0812">Transmembrane</keyword>
<organism evidence="2 3">
    <name type="scientific">Streptacidiphilus cavernicola</name>
    <dbReference type="NCBI Taxonomy" id="3342716"/>
    <lineage>
        <taxon>Bacteria</taxon>
        <taxon>Bacillati</taxon>
        <taxon>Actinomycetota</taxon>
        <taxon>Actinomycetes</taxon>
        <taxon>Kitasatosporales</taxon>
        <taxon>Streptomycetaceae</taxon>
        <taxon>Streptacidiphilus</taxon>
    </lineage>
</organism>
<accession>A0ABV6UE68</accession>
<gene>
    <name evidence="2" type="ORF">ACEZDJ_00385</name>
</gene>
<sequence length="116" mass="12191">MGEVVGTRGKDSGPDGRSAAQIEADIIRTRKQLAATLDELAVAVHPSTIVGKAKADAKAVVDRTVGQAFVAANRGVEQVRAQFVDEKGNPRKERIVPVAAVAGAVVVGLVLLRRRK</sequence>
<dbReference type="EMBL" id="JBHEZZ010000001">
    <property type="protein sequence ID" value="MFC1399750.1"/>
    <property type="molecule type" value="Genomic_DNA"/>
</dbReference>
<keyword evidence="3" id="KW-1185">Reference proteome</keyword>
<feature type="transmembrane region" description="Helical" evidence="1">
    <location>
        <begin position="95"/>
        <end position="112"/>
    </location>
</feature>
<reference evidence="2 3" key="1">
    <citation type="submission" date="2024-09" db="EMBL/GenBank/DDBJ databases">
        <authorList>
            <person name="Lee S.D."/>
        </authorList>
    </citation>
    <scope>NUCLEOTIDE SEQUENCE [LARGE SCALE GENOMIC DNA]</scope>
    <source>
        <strain evidence="2 3">N1-5</strain>
    </source>
</reference>
<evidence type="ECO:0000256" key="1">
    <source>
        <dbReference type="SAM" id="Phobius"/>
    </source>
</evidence>
<keyword evidence="1" id="KW-1133">Transmembrane helix</keyword>
<dbReference type="InterPro" id="IPR022062">
    <property type="entry name" value="DUF3618"/>
</dbReference>
<dbReference type="Pfam" id="PF12277">
    <property type="entry name" value="DUF3618"/>
    <property type="match status" value="1"/>
</dbReference>
<dbReference type="Proteomes" id="UP001592528">
    <property type="component" value="Unassembled WGS sequence"/>
</dbReference>
<evidence type="ECO:0000313" key="3">
    <source>
        <dbReference type="Proteomes" id="UP001592528"/>
    </source>
</evidence>
<protein>
    <submittedName>
        <fullName evidence="2">DUF3618 domain-containing protein</fullName>
    </submittedName>
</protein>